<name>J9FMS5_9ZZZZ</name>
<comment type="caution">
    <text evidence="1">The sequence shown here is derived from an EMBL/GenBank/DDBJ whole genome shotgun (WGS) entry which is preliminary data.</text>
</comment>
<evidence type="ECO:0000313" key="1">
    <source>
        <dbReference type="EMBL" id="EJW90907.1"/>
    </source>
</evidence>
<reference evidence="1" key="1">
    <citation type="journal article" date="2012" name="PLoS ONE">
        <title>Gene sets for utilization of primary and secondary nutrition supplies in the distal gut of endangered iberian lynx.</title>
        <authorList>
            <person name="Alcaide M."/>
            <person name="Messina E."/>
            <person name="Richter M."/>
            <person name="Bargiela R."/>
            <person name="Peplies J."/>
            <person name="Huws S.A."/>
            <person name="Newbold C.J."/>
            <person name="Golyshin P.N."/>
            <person name="Simon M.A."/>
            <person name="Lopez G."/>
            <person name="Yakimov M.M."/>
            <person name="Ferrer M."/>
        </authorList>
    </citation>
    <scope>NUCLEOTIDE SEQUENCE</scope>
</reference>
<accession>J9FMS5</accession>
<gene>
    <name evidence="1" type="ORF">EVA_20986</name>
</gene>
<sequence>MQHTPSSTPYFPVGQASLLVFVANVRIFLPCPSYKSVNVDNCSGESRIFF</sequence>
<protein>
    <submittedName>
        <fullName evidence="1">Uncharacterized protein</fullName>
    </submittedName>
</protein>
<proteinExistence type="predicted"/>
<dbReference type="AlphaFoldDB" id="J9FMS5"/>
<organism evidence="1">
    <name type="scientific">gut metagenome</name>
    <dbReference type="NCBI Taxonomy" id="749906"/>
    <lineage>
        <taxon>unclassified sequences</taxon>
        <taxon>metagenomes</taxon>
        <taxon>organismal metagenomes</taxon>
    </lineage>
</organism>
<dbReference type="EMBL" id="AMCI01008539">
    <property type="protein sequence ID" value="EJW90907.1"/>
    <property type="molecule type" value="Genomic_DNA"/>
</dbReference>